<dbReference type="Gene3D" id="3.30.420.40">
    <property type="match status" value="2"/>
</dbReference>
<dbReference type="CDD" id="cd24032">
    <property type="entry name" value="ASKHA_NBD_TsaB"/>
    <property type="match status" value="1"/>
</dbReference>
<dbReference type="RefSeq" id="WP_090483602.1">
    <property type="nucleotide sequence ID" value="NZ_FOUO01000002.1"/>
</dbReference>
<feature type="domain" description="Gcp-like" evidence="7">
    <location>
        <begin position="34"/>
        <end position="152"/>
    </location>
</feature>
<dbReference type="FunFam" id="3.30.420.40:FF:000097">
    <property type="entry name" value="tRNA threonylcarbamoyladenosine biosynthesis protein TsaB"/>
    <property type="match status" value="1"/>
</dbReference>
<evidence type="ECO:0000256" key="1">
    <source>
        <dbReference type="ARBA" id="ARBA00004496"/>
    </source>
</evidence>
<proteinExistence type="inferred from homology"/>
<dbReference type="InterPro" id="IPR043129">
    <property type="entry name" value="ATPase_NBD"/>
</dbReference>
<dbReference type="OrthoDB" id="9809995at2"/>
<comment type="subcellular location">
    <subcellularLocation>
        <location evidence="1">Cytoplasm</location>
    </subcellularLocation>
</comment>
<dbReference type="NCBIfam" id="TIGR03725">
    <property type="entry name" value="T6A_YeaZ"/>
    <property type="match status" value="1"/>
</dbReference>
<evidence type="ECO:0000256" key="4">
    <source>
        <dbReference type="ARBA" id="ARBA00022490"/>
    </source>
</evidence>
<dbReference type="GO" id="GO:0002949">
    <property type="term" value="P:tRNA threonylcarbamoyladenosine modification"/>
    <property type="evidence" value="ECO:0007669"/>
    <property type="project" value="InterPro"/>
</dbReference>
<dbReference type="PANTHER" id="PTHR11735:SF11">
    <property type="entry name" value="TRNA THREONYLCARBAMOYLADENOSINE BIOSYNTHESIS PROTEIN TSAB"/>
    <property type="match status" value="1"/>
</dbReference>
<name>A0A1I4PSL5_ECTMO</name>
<evidence type="ECO:0000256" key="2">
    <source>
        <dbReference type="ARBA" id="ARBA00010493"/>
    </source>
</evidence>
<sequence length="233" mass="24478">MEPQTAKILALETATEGCSAALWVDGTVTQRFEVMPRAHARLILPMMDALLAEAGLTLKDLDALAFGRGPGAFTGVRAAVGVVQGAAFAADRPVVPVSTLAALAQQAVDAGASRVLAALDARMGEVYWGAFEAREGLARAVAEECVCPPESVPVPAVPGWTAVGRGWTAYGEALLRRLEGRVDALPQADCIPRAAEVARLAVGEWTQGRVVSAESALPVYLRDRVAEPPREAR</sequence>
<dbReference type="Proteomes" id="UP000199556">
    <property type="component" value="Unassembled WGS sequence"/>
</dbReference>
<dbReference type="EMBL" id="FOUO01000002">
    <property type="protein sequence ID" value="SFM30747.1"/>
    <property type="molecule type" value="Genomic_DNA"/>
</dbReference>
<evidence type="ECO:0000256" key="6">
    <source>
        <dbReference type="ARBA" id="ARBA00032446"/>
    </source>
</evidence>
<evidence type="ECO:0000313" key="8">
    <source>
        <dbReference type="EMBL" id="SFM30747.1"/>
    </source>
</evidence>
<dbReference type="InterPro" id="IPR000905">
    <property type="entry name" value="Gcp-like_dom"/>
</dbReference>
<organism evidence="8 9">
    <name type="scientific">Ectothiorhodospira mobilis</name>
    <dbReference type="NCBI Taxonomy" id="195064"/>
    <lineage>
        <taxon>Bacteria</taxon>
        <taxon>Pseudomonadati</taxon>
        <taxon>Pseudomonadota</taxon>
        <taxon>Gammaproteobacteria</taxon>
        <taxon>Chromatiales</taxon>
        <taxon>Ectothiorhodospiraceae</taxon>
        <taxon>Ectothiorhodospira</taxon>
    </lineage>
</organism>
<gene>
    <name evidence="8" type="ORF">SAMN05421721_102202</name>
</gene>
<dbReference type="AlphaFoldDB" id="A0A1I4PSL5"/>
<evidence type="ECO:0000313" key="9">
    <source>
        <dbReference type="Proteomes" id="UP000199556"/>
    </source>
</evidence>
<keyword evidence="9" id="KW-1185">Reference proteome</keyword>
<dbReference type="SUPFAM" id="SSF53067">
    <property type="entry name" value="Actin-like ATPase domain"/>
    <property type="match status" value="2"/>
</dbReference>
<keyword evidence="4" id="KW-0963">Cytoplasm</keyword>
<protein>
    <recommendedName>
        <fullName evidence="3">tRNA threonylcarbamoyladenosine biosynthesis protein TsaB</fullName>
    </recommendedName>
    <alternativeName>
        <fullName evidence="6">t(6)A37 threonylcarbamoyladenosine biosynthesis protein TsaB</fullName>
    </alternativeName>
</protein>
<reference evidence="8 9" key="1">
    <citation type="submission" date="2016-10" db="EMBL/GenBank/DDBJ databases">
        <authorList>
            <person name="de Groot N.N."/>
        </authorList>
    </citation>
    <scope>NUCLEOTIDE SEQUENCE [LARGE SCALE GENOMIC DNA]</scope>
    <source>
        <strain evidence="8 9">DSM 4180</strain>
    </source>
</reference>
<evidence type="ECO:0000256" key="5">
    <source>
        <dbReference type="ARBA" id="ARBA00022694"/>
    </source>
</evidence>
<dbReference type="Pfam" id="PF00814">
    <property type="entry name" value="TsaD"/>
    <property type="match status" value="1"/>
</dbReference>
<keyword evidence="5" id="KW-0819">tRNA processing</keyword>
<dbReference type="STRING" id="195064.SAMN05421721_102202"/>
<comment type="similarity">
    <text evidence="2">Belongs to the KAE1 / TsaD family. TsaB subfamily.</text>
</comment>
<evidence type="ECO:0000256" key="3">
    <source>
        <dbReference type="ARBA" id="ARBA00019012"/>
    </source>
</evidence>
<accession>A0A1I4PSL5</accession>
<dbReference type="InterPro" id="IPR022496">
    <property type="entry name" value="T6A_TsaB"/>
</dbReference>
<dbReference type="GO" id="GO:0005829">
    <property type="term" value="C:cytosol"/>
    <property type="evidence" value="ECO:0007669"/>
    <property type="project" value="TreeGrafter"/>
</dbReference>
<evidence type="ECO:0000259" key="7">
    <source>
        <dbReference type="Pfam" id="PF00814"/>
    </source>
</evidence>
<dbReference type="PANTHER" id="PTHR11735">
    <property type="entry name" value="TRNA N6-ADENOSINE THREONYLCARBAMOYLTRANSFERASE"/>
    <property type="match status" value="1"/>
</dbReference>